<proteinExistence type="predicted"/>
<dbReference type="AlphaFoldDB" id="A0A4Y1RJI6"/>
<accession>A0A4Y1RJI6</accession>
<organism evidence="1">
    <name type="scientific">Prunus dulcis</name>
    <name type="common">Almond</name>
    <name type="synonym">Amygdalus dulcis</name>
    <dbReference type="NCBI Taxonomy" id="3755"/>
    <lineage>
        <taxon>Eukaryota</taxon>
        <taxon>Viridiplantae</taxon>
        <taxon>Streptophyta</taxon>
        <taxon>Embryophyta</taxon>
        <taxon>Tracheophyta</taxon>
        <taxon>Spermatophyta</taxon>
        <taxon>Magnoliopsida</taxon>
        <taxon>eudicotyledons</taxon>
        <taxon>Gunneridae</taxon>
        <taxon>Pentapetalae</taxon>
        <taxon>rosids</taxon>
        <taxon>fabids</taxon>
        <taxon>Rosales</taxon>
        <taxon>Rosaceae</taxon>
        <taxon>Amygdaloideae</taxon>
        <taxon>Amygdaleae</taxon>
        <taxon>Prunus</taxon>
    </lineage>
</organism>
<name>A0A4Y1RJI6_PRUDU</name>
<reference evidence="1" key="1">
    <citation type="journal article" date="2019" name="Science">
        <title>Mutation of a bHLH transcription factor allowed almond domestication.</title>
        <authorList>
            <person name="Sanchez-Perez R."/>
            <person name="Pavan S."/>
            <person name="Mazzeo R."/>
            <person name="Moldovan C."/>
            <person name="Aiese Cigliano R."/>
            <person name="Del Cueto J."/>
            <person name="Ricciardi F."/>
            <person name="Lotti C."/>
            <person name="Ricciardi L."/>
            <person name="Dicenta F."/>
            <person name="Lopez-Marques R.L."/>
            <person name="Lindberg Moller B."/>
        </authorList>
    </citation>
    <scope>NUCLEOTIDE SEQUENCE</scope>
</reference>
<gene>
    <name evidence="1" type="ORF">Prudu_014888</name>
</gene>
<protein>
    <submittedName>
        <fullName evidence="1">Zinc ion-binding protein</fullName>
    </submittedName>
</protein>
<dbReference type="EMBL" id="AP019301">
    <property type="protein sequence ID" value="BBH03893.1"/>
    <property type="molecule type" value="Genomic_DNA"/>
</dbReference>
<sequence>MIQNLLMSRWIVRQHSELRDTSNGKEFPGQHPSYQDPLGLTFGLNTIRGTEIYNRDDVHEMLENSASGVHMFNCILPVYFKMLDAFLAEEKTPNEYSGQTQLVH</sequence>
<evidence type="ECO:0000313" key="1">
    <source>
        <dbReference type="EMBL" id="BBH03893.1"/>
    </source>
</evidence>